<feature type="region of interest" description="Disordered" evidence="11">
    <location>
        <begin position="15"/>
        <end position="34"/>
    </location>
</feature>
<feature type="region of interest" description="Disordered" evidence="11">
    <location>
        <begin position="186"/>
        <end position="208"/>
    </location>
</feature>
<dbReference type="PRINTS" id="PR00109">
    <property type="entry name" value="TYRKINASE"/>
</dbReference>
<proteinExistence type="inferred from homology"/>
<accession>A0A8B8JFD8</accession>
<evidence type="ECO:0000256" key="4">
    <source>
        <dbReference type="ARBA" id="ARBA00022679"/>
    </source>
</evidence>
<dbReference type="Gene3D" id="1.10.510.10">
    <property type="entry name" value="Transferase(Phosphotransferase) domain 1"/>
    <property type="match status" value="1"/>
</dbReference>
<evidence type="ECO:0000256" key="8">
    <source>
        <dbReference type="ARBA" id="ARBA00047899"/>
    </source>
</evidence>
<feature type="compositionally biased region" description="Acidic residues" evidence="11">
    <location>
        <begin position="119"/>
        <end position="129"/>
    </location>
</feature>
<dbReference type="InterPro" id="IPR000719">
    <property type="entry name" value="Prot_kinase_dom"/>
</dbReference>
<dbReference type="PROSITE" id="PS50011">
    <property type="entry name" value="PROTEIN_KINASE_DOM"/>
    <property type="match status" value="1"/>
</dbReference>
<dbReference type="Proteomes" id="UP000694853">
    <property type="component" value="Unplaced"/>
</dbReference>
<dbReference type="OrthoDB" id="339325at2759"/>
<feature type="compositionally biased region" description="Basic and acidic residues" evidence="11">
    <location>
        <begin position="15"/>
        <end position="32"/>
    </location>
</feature>
<dbReference type="GeneID" id="113846169"/>
<name>A0A8B8JFD8_ABRPR</name>
<evidence type="ECO:0000256" key="1">
    <source>
        <dbReference type="ARBA" id="ARBA00010507"/>
    </source>
</evidence>
<dbReference type="GO" id="GO:0005524">
    <property type="term" value="F:ATP binding"/>
    <property type="evidence" value="ECO:0007669"/>
    <property type="project" value="UniProtKB-UniRule"/>
</dbReference>
<comment type="similarity">
    <text evidence="1">Belongs to the protein kinase superfamily. TKL Ser/Thr protein kinase family. RAF subfamily.</text>
</comment>
<reference evidence="14" key="2">
    <citation type="submission" date="2025-08" db="UniProtKB">
        <authorList>
            <consortium name="RefSeq"/>
        </authorList>
    </citation>
    <scope>IDENTIFICATION</scope>
    <source>
        <tissue evidence="14">Young leaves</tissue>
    </source>
</reference>
<dbReference type="EC" id="2.7.11.1" evidence="2"/>
<evidence type="ECO:0000256" key="5">
    <source>
        <dbReference type="ARBA" id="ARBA00022741"/>
    </source>
</evidence>
<dbReference type="RefSeq" id="XP_027329934.1">
    <property type="nucleotide sequence ID" value="XM_027474133.1"/>
</dbReference>
<evidence type="ECO:0000256" key="6">
    <source>
        <dbReference type="ARBA" id="ARBA00022777"/>
    </source>
</evidence>
<dbReference type="KEGG" id="aprc:113846169"/>
<evidence type="ECO:0000256" key="3">
    <source>
        <dbReference type="ARBA" id="ARBA00022527"/>
    </source>
</evidence>
<dbReference type="InterPro" id="IPR055164">
    <property type="entry name" value="EDR1/CTR1/ARMC3-like_pept-like"/>
</dbReference>
<dbReference type="GO" id="GO:0004674">
    <property type="term" value="F:protein serine/threonine kinase activity"/>
    <property type="evidence" value="ECO:0007669"/>
    <property type="project" value="UniProtKB-KW"/>
</dbReference>
<dbReference type="InterPro" id="IPR011009">
    <property type="entry name" value="Kinase-like_dom_sf"/>
</dbReference>
<evidence type="ECO:0000256" key="2">
    <source>
        <dbReference type="ARBA" id="ARBA00012513"/>
    </source>
</evidence>
<comment type="catalytic activity">
    <reaction evidence="8">
        <text>L-threonyl-[protein] + ATP = O-phospho-L-threonyl-[protein] + ADP + H(+)</text>
        <dbReference type="Rhea" id="RHEA:46608"/>
        <dbReference type="Rhea" id="RHEA-COMP:11060"/>
        <dbReference type="Rhea" id="RHEA-COMP:11605"/>
        <dbReference type="ChEBI" id="CHEBI:15378"/>
        <dbReference type="ChEBI" id="CHEBI:30013"/>
        <dbReference type="ChEBI" id="CHEBI:30616"/>
        <dbReference type="ChEBI" id="CHEBI:61977"/>
        <dbReference type="ChEBI" id="CHEBI:456216"/>
        <dbReference type="EC" id="2.7.11.1"/>
    </reaction>
</comment>
<dbReference type="PROSITE" id="PS00107">
    <property type="entry name" value="PROTEIN_KINASE_ATP"/>
    <property type="match status" value="1"/>
</dbReference>
<feature type="binding site" evidence="10">
    <location>
        <position position="702"/>
    </location>
    <ligand>
        <name>ATP</name>
        <dbReference type="ChEBI" id="CHEBI:30616"/>
    </ligand>
</feature>
<evidence type="ECO:0000256" key="9">
    <source>
        <dbReference type="ARBA" id="ARBA00048679"/>
    </source>
</evidence>
<feature type="region of interest" description="Disordered" evidence="11">
    <location>
        <begin position="632"/>
        <end position="653"/>
    </location>
</feature>
<dbReference type="InterPro" id="IPR008271">
    <property type="entry name" value="Ser/Thr_kinase_AS"/>
</dbReference>
<comment type="catalytic activity">
    <reaction evidence="9">
        <text>L-seryl-[protein] + ATP = O-phospho-L-seryl-[protein] + ADP + H(+)</text>
        <dbReference type="Rhea" id="RHEA:17989"/>
        <dbReference type="Rhea" id="RHEA-COMP:9863"/>
        <dbReference type="Rhea" id="RHEA-COMP:11604"/>
        <dbReference type="ChEBI" id="CHEBI:15378"/>
        <dbReference type="ChEBI" id="CHEBI:29999"/>
        <dbReference type="ChEBI" id="CHEBI:30616"/>
        <dbReference type="ChEBI" id="CHEBI:83421"/>
        <dbReference type="ChEBI" id="CHEBI:456216"/>
        <dbReference type="EC" id="2.7.11.1"/>
    </reaction>
</comment>
<dbReference type="Gene3D" id="3.30.200.20">
    <property type="entry name" value="Phosphorylase Kinase, domain 1"/>
    <property type="match status" value="1"/>
</dbReference>
<feature type="domain" description="Protein kinase" evidence="12">
    <location>
        <begin position="675"/>
        <end position="933"/>
    </location>
</feature>
<keyword evidence="13" id="KW-1185">Reference proteome</keyword>
<sequence>MPHRATYFFPRQFPERGLDESSKQRLDHEKSKIVNSIKSSDSAFGFESDGPKKPSTTPTTAAKDDVVFSSSKQSAVSDLFTAGDKFLTKQKQIAAFCDWLIDKKKDQNRPSHHFKPYPNDDDEEEEEERELLLPPAPAAKDAVDRSFDRQVSLPRLSSGSSYAGSLFTLDGTATFSSDVTKDVETSSFQVSTTKRREQEEEEEEKEKRKSLQKYKESYYLQLALAKRLTCFASLASEPVLTLDAEIETWDAESVSYRLWVSGCLSYTDKISDGFYNILGMNPYLWVMCNDVGEEGKRLPTLMALKAVEPSETSIEVALVDWHEDSRLKELQDKAQELYSASENTLVLVEKLGKLVAICMGGTFPVEQGDLHKRWKLVSKRLRNFHQCVVLPIGSLSSGLCRHRAILFKRLADYIGLPCRIARGCRYCVSDHRSSCLVKIKDDRQLSREYVVDLVGDPGNVHGPDSSINGAYVSSIPSPFQISHLKESQSPYEDAAACSQSISFNQRSIIPESDTYSGCVQEDQRVKGTDMLKNNNGFFYASVDQTSGGTEPPLIPFGLKRNGRQRAILGLLNFPPIYEGVSEALHPVSEASLHEYTRLSKDSVVVQDTSNKEIIVKGSCGVRSNFKQSILSSSSESEQEQVENRHESQGAGNVPRYLNLEPSLAMDWLEIPWDDLRIKERVGAGSFGTVYCADWHGSDVAVKVLTVQDFHDDQLKEFLREVAIMKRVRHPNVVLFMGAVTKRPHLSIVTEYLPRGSLFRLIHRPSSGEILDPRRRLRMTLDVAKGINYLHCLKPPIVHWDLKTPNLLVDRNWTVKVCDFGLSRFKANTFLSSKSVAGTPEWMAPEFLRGEPSNEKSDVYSFGVILWELVTLQQPWNGMSHAQVVGAVAFQNRRLAIPSNVSPALASLMESCWADNPADRPSFASIVESIKKLLKSPADAIKMGGT</sequence>
<keyword evidence="3" id="KW-0723">Serine/threonine-protein kinase</keyword>
<dbReference type="Pfam" id="PF07714">
    <property type="entry name" value="PK_Tyr_Ser-Thr"/>
    <property type="match status" value="1"/>
</dbReference>
<keyword evidence="7 10" id="KW-0067">ATP-binding</keyword>
<reference evidence="13" key="1">
    <citation type="journal article" date="2019" name="Toxins">
        <title>Detection of Abrin-Like and Prepropulchellin-Like Toxin Genes and Transcripts Using Whole Genome Sequencing and Full-Length Transcript Sequencing of Abrus precatorius.</title>
        <authorList>
            <person name="Hovde B.T."/>
            <person name="Daligault H.E."/>
            <person name="Hanschen E.R."/>
            <person name="Kunde Y.A."/>
            <person name="Johnson M.B."/>
            <person name="Starkenburg S.R."/>
            <person name="Johnson S.L."/>
        </authorList>
    </citation>
    <scope>NUCLEOTIDE SEQUENCE [LARGE SCALE GENOMIC DNA]</scope>
</reference>
<evidence type="ECO:0000256" key="10">
    <source>
        <dbReference type="PROSITE-ProRule" id="PRU10141"/>
    </source>
</evidence>
<evidence type="ECO:0000259" key="12">
    <source>
        <dbReference type="PROSITE" id="PS50011"/>
    </source>
</evidence>
<dbReference type="GO" id="GO:0010182">
    <property type="term" value="P:sugar mediated signaling pathway"/>
    <property type="evidence" value="ECO:0007669"/>
    <property type="project" value="UniProtKB-ARBA"/>
</dbReference>
<evidence type="ECO:0000256" key="7">
    <source>
        <dbReference type="ARBA" id="ARBA00022840"/>
    </source>
</evidence>
<dbReference type="PANTHER" id="PTHR44329">
    <property type="entry name" value="SERINE/THREONINE-PROTEIN KINASE TNNI3K-RELATED"/>
    <property type="match status" value="1"/>
</dbReference>
<keyword evidence="4" id="KW-0808">Transferase</keyword>
<dbReference type="SMART" id="SM00220">
    <property type="entry name" value="S_TKc"/>
    <property type="match status" value="1"/>
</dbReference>
<dbReference type="Pfam" id="PF14381">
    <property type="entry name" value="EDR1_CTR1_ARMC3_pept"/>
    <property type="match status" value="1"/>
</dbReference>
<feature type="region of interest" description="Disordered" evidence="11">
    <location>
        <begin position="107"/>
        <end position="145"/>
    </location>
</feature>
<evidence type="ECO:0000256" key="11">
    <source>
        <dbReference type="SAM" id="MobiDB-lite"/>
    </source>
</evidence>
<dbReference type="AlphaFoldDB" id="A0A8B8JFD8"/>
<dbReference type="FunFam" id="3.30.200.20:FF:000060">
    <property type="entry name" value="Serine/threonine-protein kinase isoform 1"/>
    <property type="match status" value="1"/>
</dbReference>
<feature type="region of interest" description="Disordered" evidence="11">
    <location>
        <begin position="41"/>
        <end position="62"/>
    </location>
</feature>
<organism evidence="13 14">
    <name type="scientific">Abrus precatorius</name>
    <name type="common">Indian licorice</name>
    <name type="synonym">Glycine abrus</name>
    <dbReference type="NCBI Taxonomy" id="3816"/>
    <lineage>
        <taxon>Eukaryota</taxon>
        <taxon>Viridiplantae</taxon>
        <taxon>Streptophyta</taxon>
        <taxon>Embryophyta</taxon>
        <taxon>Tracheophyta</taxon>
        <taxon>Spermatophyta</taxon>
        <taxon>Magnoliopsida</taxon>
        <taxon>eudicotyledons</taxon>
        <taxon>Gunneridae</taxon>
        <taxon>Pentapetalae</taxon>
        <taxon>rosids</taxon>
        <taxon>fabids</taxon>
        <taxon>Fabales</taxon>
        <taxon>Fabaceae</taxon>
        <taxon>Papilionoideae</taxon>
        <taxon>50 kb inversion clade</taxon>
        <taxon>NPAAA clade</taxon>
        <taxon>indigoferoid/millettioid clade</taxon>
        <taxon>Abreae</taxon>
        <taxon>Abrus</taxon>
    </lineage>
</organism>
<dbReference type="InterPro" id="IPR051681">
    <property type="entry name" value="Ser/Thr_Kinases-Pseudokinases"/>
</dbReference>
<evidence type="ECO:0000313" key="13">
    <source>
        <dbReference type="Proteomes" id="UP000694853"/>
    </source>
</evidence>
<keyword evidence="6" id="KW-0418">Kinase</keyword>
<protein>
    <recommendedName>
        <fullName evidence="2">non-specific serine/threonine protein kinase</fullName>
        <ecNumber evidence="2">2.7.11.1</ecNumber>
    </recommendedName>
</protein>
<dbReference type="GO" id="GO:0006950">
    <property type="term" value="P:response to stress"/>
    <property type="evidence" value="ECO:0007669"/>
    <property type="project" value="UniProtKB-ARBA"/>
</dbReference>
<dbReference type="InterPro" id="IPR001245">
    <property type="entry name" value="Ser-Thr/Tyr_kinase_cat_dom"/>
</dbReference>
<dbReference type="CDD" id="cd13999">
    <property type="entry name" value="STKc_MAP3K-like"/>
    <property type="match status" value="1"/>
</dbReference>
<keyword evidence="5 10" id="KW-0547">Nucleotide-binding</keyword>
<dbReference type="PROSITE" id="PS00108">
    <property type="entry name" value="PROTEIN_KINASE_ST"/>
    <property type="match status" value="1"/>
</dbReference>
<dbReference type="PANTHER" id="PTHR44329:SF96">
    <property type="entry name" value="OS04G0610900 PROTEIN"/>
    <property type="match status" value="1"/>
</dbReference>
<dbReference type="SUPFAM" id="SSF56112">
    <property type="entry name" value="Protein kinase-like (PK-like)"/>
    <property type="match status" value="1"/>
</dbReference>
<dbReference type="InterPro" id="IPR017441">
    <property type="entry name" value="Protein_kinase_ATP_BS"/>
</dbReference>
<gene>
    <name evidence="14" type="primary">LOC113846169</name>
</gene>
<evidence type="ECO:0000313" key="14">
    <source>
        <dbReference type="RefSeq" id="XP_027329934.1"/>
    </source>
</evidence>
<dbReference type="FunFam" id="1.10.510.10:FF:000193">
    <property type="entry name" value="Serine/threonine-protein kinase CTR1"/>
    <property type="match status" value="1"/>
</dbReference>